<sequence>MKSEKATKKIFIQVLTLLFIFSFMAPVKHSFAAPDVTPPTLKKLTIAKNKASLGESLDMFAELTDDASGVEGMTVYYKTPDGKIDARIFVENTVWKVYQGRFFVGKYGFEGIYKIDHISIYDKKFNYYTIYNSEVRGSEGEKGKDYEYKNMGQYDVEVSDDDKTAPVTSTTLTSKKPKLGDWYTSNIVVSFNAIDEQSKVKQIDYRLNNGEWKQYFNYLELGNEGSNTLEYRSIDNAGNIEETKSINFKLDKTAPKTNVTLKSSKPKRGDWYTSDVTLTFNATDAHSKVKETTYRVNGGKWMQAKGTVQVTTEGSNTVEYKSADNAGNVDASKVIKFKIDKNAPVTTNTLKSSKAKENDWYKGDVTVSLGKVDNFSRVKETSYRVNTGKWVPYTKSFVVKNEGTNTVEYNSIDNVGNTEKVKSIKVKIDKSNPTLTFTLQQTKSASKSQQWVPVKATVTAKDKVSGVNSFELVSIVPVPEKVSKQTDVKDASYGKSDTTFSLKAESNKTRSYKVTYKVKDKAGNYVTAYKTIAVKYNLSKK</sequence>
<dbReference type="Gene3D" id="3.30.1920.20">
    <property type="match status" value="3"/>
</dbReference>
<name>A0A6M6DZ96_PRIMG</name>
<reference evidence="1 2" key="1">
    <citation type="submission" date="2019-10" db="EMBL/GenBank/DDBJ databases">
        <title>Complete genome sequences for adaption low water activity.</title>
        <authorList>
            <person name="Zhao L."/>
            <person name="Zhong J."/>
        </authorList>
    </citation>
    <scope>NUCLEOTIDE SEQUENCE [LARGE SCALE GENOMIC DNA]</scope>
    <source>
        <strain evidence="1 2">FDU301</strain>
        <plasmid evidence="2">pfdu301a</plasmid>
    </source>
</reference>
<geneLocation type="plasmid" evidence="2">
    <name>pfdu301a</name>
</geneLocation>
<proteinExistence type="predicted"/>
<dbReference type="Proteomes" id="UP000501076">
    <property type="component" value="Plasmid pFDU301A"/>
</dbReference>
<keyword evidence="1" id="KW-0614">Plasmid</keyword>
<dbReference type="InterPro" id="IPR058094">
    <property type="entry name" value="Ig-like_OmpL47-like"/>
</dbReference>
<organism evidence="1 2">
    <name type="scientific">Priestia megaterium</name>
    <name type="common">Bacillus megaterium</name>
    <dbReference type="NCBI Taxonomy" id="1404"/>
    <lineage>
        <taxon>Bacteria</taxon>
        <taxon>Bacillati</taxon>
        <taxon>Bacillota</taxon>
        <taxon>Bacilli</taxon>
        <taxon>Bacillales</taxon>
        <taxon>Bacillaceae</taxon>
        <taxon>Priestia</taxon>
    </lineage>
</organism>
<evidence type="ECO:0000313" key="1">
    <source>
        <dbReference type="EMBL" id="QJX79930.1"/>
    </source>
</evidence>
<dbReference type="AlphaFoldDB" id="A0A6M6DZ96"/>
<dbReference type="RefSeq" id="WP_171777912.1">
    <property type="nucleotide sequence ID" value="NZ_CP045273.1"/>
</dbReference>
<accession>A0A6M6DZ96</accession>
<gene>
    <name evidence="1" type="ORF">FDZ14_27910</name>
</gene>
<protein>
    <submittedName>
        <fullName evidence="1">Uncharacterized protein</fullName>
    </submittedName>
</protein>
<dbReference type="NCBIfam" id="NF047446">
    <property type="entry name" value="barrel_OmpL47"/>
    <property type="match status" value="3"/>
</dbReference>
<evidence type="ECO:0000313" key="2">
    <source>
        <dbReference type="Proteomes" id="UP000501076"/>
    </source>
</evidence>
<dbReference type="EMBL" id="CP045273">
    <property type="protein sequence ID" value="QJX79930.1"/>
    <property type="molecule type" value="Genomic_DNA"/>
</dbReference>